<proteinExistence type="predicted"/>
<name>A0A2S6YYR7_9XANT</name>
<keyword evidence="2" id="KW-1185">Reference proteome</keyword>
<feature type="non-terminal residue" evidence="1">
    <location>
        <position position="66"/>
    </location>
</feature>
<organism evidence="1 2">
    <name type="scientific">Xanthomonas theicola</name>
    <dbReference type="NCBI Taxonomy" id="56464"/>
    <lineage>
        <taxon>Bacteria</taxon>
        <taxon>Pseudomonadati</taxon>
        <taxon>Pseudomonadota</taxon>
        <taxon>Gammaproteobacteria</taxon>
        <taxon>Lysobacterales</taxon>
        <taxon>Lysobacteraceae</taxon>
        <taxon>Xanthomonas</taxon>
    </lineage>
</organism>
<evidence type="ECO:0000313" key="2">
    <source>
        <dbReference type="Proteomes" id="UP000239898"/>
    </source>
</evidence>
<dbReference type="AlphaFoldDB" id="A0A2S6YYR7"/>
<dbReference type="EMBL" id="MIGX01000345">
    <property type="protein sequence ID" value="PPT72889.1"/>
    <property type="molecule type" value="Genomic_DNA"/>
</dbReference>
<reference evidence="1 2" key="1">
    <citation type="submission" date="2016-08" db="EMBL/GenBank/DDBJ databases">
        <title>Evolution of the type three secretion system and type three effector repertoires in Xanthomonas.</title>
        <authorList>
            <person name="Merda D."/>
            <person name="Briand M."/>
            <person name="Bosis E."/>
            <person name="Rousseau C."/>
            <person name="Portier P."/>
            <person name="Jacques M.-A."/>
            <person name="Fischer-Le Saux M."/>
        </authorList>
    </citation>
    <scope>NUCLEOTIDE SEQUENCE [LARGE SCALE GENOMIC DNA]</scope>
    <source>
        <strain evidence="1 2">CFBP 4691</strain>
    </source>
</reference>
<evidence type="ECO:0000313" key="1">
    <source>
        <dbReference type="EMBL" id="PPT72889.1"/>
    </source>
</evidence>
<accession>A0A2S6YYR7</accession>
<sequence>MQVPIAQVERAIDDPIDQAPLRGQRERLVSIDRIADTGAASMLAERGNVERFAPASAGHRLRRTEP</sequence>
<protein>
    <submittedName>
        <fullName evidence="1">Uncharacterized protein</fullName>
    </submittedName>
</protein>
<dbReference type="Proteomes" id="UP000239898">
    <property type="component" value="Unassembled WGS sequence"/>
</dbReference>
<comment type="caution">
    <text evidence="1">The sequence shown here is derived from an EMBL/GenBank/DDBJ whole genome shotgun (WGS) entry which is preliminary data.</text>
</comment>
<gene>
    <name evidence="1" type="ORF">XthCFBP4691_20660</name>
</gene>